<evidence type="ECO:0000313" key="2">
    <source>
        <dbReference type="Proteomes" id="UP001150581"/>
    </source>
</evidence>
<reference evidence="1" key="1">
    <citation type="submission" date="2022-07" db="EMBL/GenBank/DDBJ databases">
        <title>Phylogenomic reconstructions and comparative analyses of Kickxellomycotina fungi.</title>
        <authorList>
            <person name="Reynolds N.K."/>
            <person name="Stajich J.E."/>
            <person name="Barry K."/>
            <person name="Grigoriev I.V."/>
            <person name="Crous P."/>
            <person name="Smith M.E."/>
        </authorList>
    </citation>
    <scope>NUCLEOTIDE SEQUENCE</scope>
    <source>
        <strain evidence="1">Benny 63K</strain>
    </source>
</reference>
<evidence type="ECO:0000313" key="1">
    <source>
        <dbReference type="EMBL" id="KAJ1902001.1"/>
    </source>
</evidence>
<keyword evidence="2" id="KW-1185">Reference proteome</keyword>
<proteinExistence type="predicted"/>
<name>A0ACC1IWC0_9FUNG</name>
<organism evidence="1 2">
    <name type="scientific">Kickxella alabastrina</name>
    <dbReference type="NCBI Taxonomy" id="61397"/>
    <lineage>
        <taxon>Eukaryota</taxon>
        <taxon>Fungi</taxon>
        <taxon>Fungi incertae sedis</taxon>
        <taxon>Zoopagomycota</taxon>
        <taxon>Kickxellomycotina</taxon>
        <taxon>Kickxellomycetes</taxon>
        <taxon>Kickxellales</taxon>
        <taxon>Kickxellaceae</taxon>
        <taxon>Kickxella</taxon>
    </lineage>
</organism>
<sequence length="354" mass="39075">MPNVPELSPTLVSAKKSHRKSSRLAAKVRSIAANAAASKVDNPVAPKIEVEDVASLYKKMELLLSQFSNINISDQTKKPLDEETAEESEPSTVGRRLSVGSNKSLFATSYTIAESKESEMCTSLFAPLNVVPTLSELRKALKANFLVKIPIHHYIYSMLKQKGVSEEVLSENFCIVEEVGNICPTLTPRVEAALAVGNAGKGTEAMQQQVVDVFLMGIMGTAQDHLKMDIRFDRNASEESLTVLEKRPDFLMIIDDQLVFKGEEKKTGNVRTIARELTEKMKKGSVGKKDSAIEYLLCYATAGSRVLFECIHDDNAMMECSNVIDLVRIPDRVSMLLILVNVIRIARALLNAKK</sequence>
<comment type="caution">
    <text evidence="1">The sequence shown here is derived from an EMBL/GenBank/DDBJ whole genome shotgun (WGS) entry which is preliminary data.</text>
</comment>
<dbReference type="Proteomes" id="UP001150581">
    <property type="component" value="Unassembled WGS sequence"/>
</dbReference>
<gene>
    <name evidence="1" type="ORF">LPJ66_000325</name>
</gene>
<dbReference type="EMBL" id="JANBPG010000008">
    <property type="protein sequence ID" value="KAJ1902001.1"/>
    <property type="molecule type" value="Genomic_DNA"/>
</dbReference>
<accession>A0ACC1IWC0</accession>
<protein>
    <submittedName>
        <fullName evidence="1">Uncharacterized protein</fullName>
    </submittedName>
</protein>